<proteinExistence type="inferred from homology"/>
<dbReference type="PANTHER" id="PTHR15441:SF2">
    <property type="entry name" value="RIBONUCLEASE P_MRP PROTEIN SUBUNIT POP5"/>
    <property type="match status" value="1"/>
</dbReference>
<comment type="catalytic activity">
    <reaction evidence="5">
        <text>Endonucleolytic cleavage of RNA, removing 5'-extranucleotides from tRNA precursor.</text>
        <dbReference type="EC" id="3.1.26.5"/>
    </reaction>
</comment>
<name>A0AAD5TG63_9FUNG</name>
<dbReference type="Proteomes" id="UP001212152">
    <property type="component" value="Unassembled WGS sequence"/>
</dbReference>
<evidence type="ECO:0000313" key="7">
    <source>
        <dbReference type="Proteomes" id="UP001212152"/>
    </source>
</evidence>
<dbReference type="GO" id="GO:0033204">
    <property type="term" value="F:ribonuclease P RNA binding"/>
    <property type="evidence" value="ECO:0007669"/>
    <property type="project" value="InterPro"/>
</dbReference>
<dbReference type="GO" id="GO:0005730">
    <property type="term" value="C:nucleolus"/>
    <property type="evidence" value="ECO:0007669"/>
    <property type="project" value="TreeGrafter"/>
</dbReference>
<dbReference type="PANTHER" id="PTHR15441">
    <property type="entry name" value="RIBONUCLEASE P PROTEIN SUBUNIT P14"/>
    <property type="match status" value="1"/>
</dbReference>
<dbReference type="InterPro" id="IPR038085">
    <property type="entry name" value="Rnp2-like_sf"/>
</dbReference>
<accession>A0AAD5TG63</accession>
<evidence type="ECO:0000256" key="1">
    <source>
        <dbReference type="ARBA" id="ARBA00004123"/>
    </source>
</evidence>
<evidence type="ECO:0000256" key="3">
    <source>
        <dbReference type="ARBA" id="ARBA00022694"/>
    </source>
</evidence>
<dbReference type="SUPFAM" id="SSF160350">
    <property type="entry name" value="Rnp2-like"/>
    <property type="match status" value="1"/>
</dbReference>
<dbReference type="GO" id="GO:0004526">
    <property type="term" value="F:ribonuclease P activity"/>
    <property type="evidence" value="ECO:0007669"/>
    <property type="project" value="UniProtKB-EC"/>
</dbReference>
<dbReference type="Pfam" id="PF01900">
    <property type="entry name" value="RNase_P_Rpp14"/>
    <property type="match status" value="1"/>
</dbReference>
<sequence>MVRFKNRFLLFRLHYNDDPPAGPASSRHAALIDPVIHGGNISSAVKESILLNFGDYGAGIAATSTAVKYFSPWTNTGVLRCARDHFELVWAALTFVTQLKGKSCTFRVVHVGGTIKSVQQETLDLDRRLLGDIQKLGLVTAHQSADLLAKAREEIAAIDV</sequence>
<dbReference type="EMBL" id="JADGJQ010000050">
    <property type="protein sequence ID" value="KAJ3175616.1"/>
    <property type="molecule type" value="Genomic_DNA"/>
</dbReference>
<dbReference type="Gene3D" id="3.30.70.3250">
    <property type="entry name" value="Ribonuclease P, Pop5 subunit"/>
    <property type="match status" value="1"/>
</dbReference>
<comment type="subcellular location">
    <subcellularLocation>
        <location evidence="1">Nucleus</location>
    </subcellularLocation>
</comment>
<evidence type="ECO:0000256" key="5">
    <source>
        <dbReference type="PIRNR" id="PIRNR023803"/>
    </source>
</evidence>
<dbReference type="GO" id="GO:0001682">
    <property type="term" value="P:tRNA 5'-leader removal"/>
    <property type="evidence" value="ECO:0007669"/>
    <property type="project" value="InterPro"/>
</dbReference>
<keyword evidence="3 5" id="KW-0819">tRNA processing</keyword>
<dbReference type="InterPro" id="IPR016819">
    <property type="entry name" value="RNase_P/MRP_POP5"/>
</dbReference>
<dbReference type="GO" id="GO:0000172">
    <property type="term" value="C:ribonuclease MRP complex"/>
    <property type="evidence" value="ECO:0007669"/>
    <property type="project" value="TreeGrafter"/>
</dbReference>
<dbReference type="AlphaFoldDB" id="A0AAD5TG63"/>
<evidence type="ECO:0000313" key="6">
    <source>
        <dbReference type="EMBL" id="KAJ3175616.1"/>
    </source>
</evidence>
<evidence type="ECO:0000256" key="4">
    <source>
        <dbReference type="ARBA" id="ARBA00023242"/>
    </source>
</evidence>
<evidence type="ECO:0000256" key="2">
    <source>
        <dbReference type="ARBA" id="ARBA00010800"/>
    </source>
</evidence>
<organism evidence="6 7">
    <name type="scientific">Geranomyces variabilis</name>
    <dbReference type="NCBI Taxonomy" id="109894"/>
    <lineage>
        <taxon>Eukaryota</taxon>
        <taxon>Fungi</taxon>
        <taxon>Fungi incertae sedis</taxon>
        <taxon>Chytridiomycota</taxon>
        <taxon>Chytridiomycota incertae sedis</taxon>
        <taxon>Chytridiomycetes</taxon>
        <taxon>Spizellomycetales</taxon>
        <taxon>Powellomycetaceae</taxon>
        <taxon>Geranomyces</taxon>
    </lineage>
</organism>
<keyword evidence="4" id="KW-0539">Nucleus</keyword>
<dbReference type="PIRSF" id="PIRSF023803">
    <property type="entry name" value="Ribonuclease_P_prd"/>
    <property type="match status" value="1"/>
</dbReference>
<comment type="function">
    <text evidence="5">Component of ribonuclease P, a protein complex that generates mature tRNA molecules by cleaving their 5'-ends.</text>
</comment>
<comment type="similarity">
    <text evidence="2 5">Belongs to the eukaryotic/archaeal RNase P protein component 2 family.</text>
</comment>
<dbReference type="EC" id="3.1.26.5" evidence="5"/>
<reference evidence="6" key="1">
    <citation type="submission" date="2020-05" db="EMBL/GenBank/DDBJ databases">
        <title>Phylogenomic resolution of chytrid fungi.</title>
        <authorList>
            <person name="Stajich J.E."/>
            <person name="Amses K."/>
            <person name="Simmons R."/>
            <person name="Seto K."/>
            <person name="Myers J."/>
            <person name="Bonds A."/>
            <person name="Quandt C.A."/>
            <person name="Barry K."/>
            <person name="Liu P."/>
            <person name="Grigoriev I."/>
            <person name="Longcore J.E."/>
            <person name="James T.Y."/>
        </authorList>
    </citation>
    <scope>NUCLEOTIDE SEQUENCE</scope>
    <source>
        <strain evidence="6">JEL0379</strain>
    </source>
</reference>
<dbReference type="GO" id="GO:0030681">
    <property type="term" value="C:multimeric ribonuclease P complex"/>
    <property type="evidence" value="ECO:0007669"/>
    <property type="project" value="TreeGrafter"/>
</dbReference>
<protein>
    <recommendedName>
        <fullName evidence="5">Ribonuclease P/MRP protein subunit POP5</fullName>
        <ecNumber evidence="5">3.1.26.5</ecNumber>
    </recommendedName>
</protein>
<dbReference type="InterPro" id="IPR002759">
    <property type="entry name" value="Pop5/Rpp14/Rnp2-like"/>
</dbReference>
<keyword evidence="7" id="KW-1185">Reference proteome</keyword>
<comment type="caution">
    <text evidence="6">The sequence shown here is derived from an EMBL/GenBank/DDBJ whole genome shotgun (WGS) entry which is preliminary data.</text>
</comment>
<gene>
    <name evidence="6" type="ORF">HDU87_006114</name>
</gene>